<proteinExistence type="predicted"/>
<evidence type="ECO:0000313" key="1">
    <source>
        <dbReference type="EMBL" id="KKM02802.1"/>
    </source>
</evidence>
<sequence>MPKIDDDLIKKNKKKPSFDNVKALFDEPLPTDKDLSKVGKEKPTFDNANALFDEPLPTDKDLSKVGKEKPTFDNVNALFDEPPLPNEVDKASEIDSLVINIPNFQEIVRKNIKKLVKSIECTQEQKKIILSESEKILKKHILKAKDDIIDIHKSSSSSGHAAAIIYAVLVSIENMPKISGKKLAEMAQVSVTLANKLYGKWYESLAPRFIFAFNQLKKAREQIFLYIFEQLMDNKLSSTIDTLKIITHLKNITINDTKIKLTNEEIKMLQKVMNTYLEAFNKYLIDMVKIAKLMITSIKSHNIIKAHFSVKDFVKYFINEGINLQLSDDNLFLIFGEIFKKLGQSKFSNIIPSRFGEGFGNIKQSVTGARIKLYIMKYLHRGIYFDHKDGIAKCPDCLSEKKISNISQRIQAKDFHHSSWSETYEIEKAIDIKFSARELYHLFSKDRGNPYFLQDLLTVIEEDNKIHFKCSCHHKLIHTPLFNYFKKLICWENIPNEFPQDIFDLPAEIIHILITACLGSANIQYIGISDIKKKILGIRFIILYYIKKKYIIDLIYEGVCPICKEFNTKDHLPIFEFNHLTEVLYDLGKKTSKQRDIEKIKEKSAISFYNNTCSEIVKLLEKQKGGYICRDCHRTIHTKRERINMIYDDYDRVKIEQIDYDNTIKGFLDNLIYSKNSIRNPLKTQFDRHDSFLKWLLALYDLSKNKGFNEGITRQELREHLNNRGAYKYIFEKRKISEKYIKIVAGRQTGGESTLYYIKPEGKKIIHLIKYFQEYFKNTTPIRLGKMK</sequence>
<reference evidence="1" key="1">
    <citation type="journal article" date="2015" name="Nature">
        <title>Complex archaea that bridge the gap between prokaryotes and eukaryotes.</title>
        <authorList>
            <person name="Spang A."/>
            <person name="Saw J.H."/>
            <person name="Jorgensen S.L."/>
            <person name="Zaremba-Niedzwiedzka K."/>
            <person name="Martijn J."/>
            <person name="Lind A.E."/>
            <person name="van Eijk R."/>
            <person name="Schleper C."/>
            <person name="Guy L."/>
            <person name="Ettema T.J."/>
        </authorList>
    </citation>
    <scope>NUCLEOTIDE SEQUENCE</scope>
</reference>
<dbReference type="EMBL" id="LAZR01016836">
    <property type="protein sequence ID" value="KKM02802.1"/>
    <property type="molecule type" value="Genomic_DNA"/>
</dbReference>
<protein>
    <submittedName>
        <fullName evidence="1">Uncharacterized protein</fullName>
    </submittedName>
</protein>
<dbReference type="AlphaFoldDB" id="A0A0F9HI54"/>
<accession>A0A0F9HI54</accession>
<organism evidence="1">
    <name type="scientific">marine sediment metagenome</name>
    <dbReference type="NCBI Taxonomy" id="412755"/>
    <lineage>
        <taxon>unclassified sequences</taxon>
        <taxon>metagenomes</taxon>
        <taxon>ecological metagenomes</taxon>
    </lineage>
</organism>
<comment type="caution">
    <text evidence="1">The sequence shown here is derived from an EMBL/GenBank/DDBJ whole genome shotgun (WGS) entry which is preliminary data.</text>
</comment>
<name>A0A0F9HI54_9ZZZZ</name>
<gene>
    <name evidence="1" type="ORF">LCGC14_1780800</name>
</gene>